<dbReference type="RefSeq" id="XP_026759169.2">
    <property type="nucleotide sequence ID" value="XM_026903368.3"/>
</dbReference>
<comment type="similarity">
    <text evidence="1 10">Belongs to the class-I aminoacyl-tRNA synthetase family.</text>
</comment>
<dbReference type="Pfam" id="PF00133">
    <property type="entry name" value="tRNA-synt_1"/>
    <property type="match status" value="2"/>
</dbReference>
<dbReference type="InterPro" id="IPR001412">
    <property type="entry name" value="aa-tRNA-synth_I_CS"/>
</dbReference>
<dbReference type="PROSITE" id="PS00178">
    <property type="entry name" value="AA_TRNA_LIGASE_I"/>
    <property type="match status" value="1"/>
</dbReference>
<dbReference type="PANTHER" id="PTHR43740">
    <property type="entry name" value="LEUCYL-TRNA SYNTHETASE"/>
    <property type="match status" value="1"/>
</dbReference>
<dbReference type="CDD" id="cd00812">
    <property type="entry name" value="LeuRS_core"/>
    <property type="match status" value="1"/>
</dbReference>
<keyword evidence="7 10" id="KW-0030">Aminoacyl-tRNA synthetase</keyword>
<keyword evidence="5 10" id="KW-0067">ATP-binding</keyword>
<dbReference type="InterPro" id="IPR009008">
    <property type="entry name" value="Val/Leu/Ile-tRNA-synth_edit"/>
</dbReference>
<dbReference type="PRINTS" id="PR00985">
    <property type="entry name" value="TRNASYNTHLEU"/>
</dbReference>
<evidence type="ECO:0000256" key="3">
    <source>
        <dbReference type="ARBA" id="ARBA00022598"/>
    </source>
</evidence>
<evidence type="ECO:0000256" key="9">
    <source>
        <dbReference type="ARBA" id="ARBA00047469"/>
    </source>
</evidence>
<dbReference type="Gene3D" id="1.10.730.10">
    <property type="entry name" value="Isoleucyl-tRNA Synthetase, Domain 1"/>
    <property type="match status" value="2"/>
</dbReference>
<evidence type="ECO:0000256" key="8">
    <source>
        <dbReference type="ARBA" id="ARBA00030520"/>
    </source>
</evidence>
<dbReference type="PANTHER" id="PTHR43740:SF2">
    <property type="entry name" value="LEUCINE--TRNA LIGASE, MITOCHONDRIAL"/>
    <property type="match status" value="1"/>
</dbReference>
<feature type="domain" description="Aminoacyl-tRNA synthetase class Ia" evidence="11">
    <location>
        <begin position="56"/>
        <end position="272"/>
    </location>
</feature>
<reference evidence="14" key="1">
    <citation type="submission" date="2025-08" db="UniProtKB">
        <authorList>
            <consortium name="RefSeq"/>
        </authorList>
    </citation>
    <scope>IDENTIFICATION</scope>
    <source>
        <tissue evidence="14">Whole larvae</tissue>
    </source>
</reference>
<dbReference type="GO" id="GO:0005759">
    <property type="term" value="C:mitochondrial matrix"/>
    <property type="evidence" value="ECO:0007669"/>
    <property type="project" value="UniProtKB-SubCell"/>
</dbReference>
<keyword evidence="4 10" id="KW-0547">Nucleotide-binding</keyword>
<evidence type="ECO:0000313" key="13">
    <source>
        <dbReference type="Proteomes" id="UP001652740"/>
    </source>
</evidence>
<dbReference type="FunCoup" id="A0A6J1WTJ3">
    <property type="interactions" value="1302"/>
</dbReference>
<dbReference type="Gene3D" id="3.40.50.620">
    <property type="entry name" value="HUPs"/>
    <property type="match status" value="2"/>
</dbReference>
<keyword evidence="13" id="KW-1185">Reference proteome</keyword>
<organism evidence="13 14">
    <name type="scientific">Galleria mellonella</name>
    <name type="common">Greater wax moth</name>
    <dbReference type="NCBI Taxonomy" id="7137"/>
    <lineage>
        <taxon>Eukaryota</taxon>
        <taxon>Metazoa</taxon>
        <taxon>Ecdysozoa</taxon>
        <taxon>Arthropoda</taxon>
        <taxon>Hexapoda</taxon>
        <taxon>Insecta</taxon>
        <taxon>Pterygota</taxon>
        <taxon>Neoptera</taxon>
        <taxon>Endopterygota</taxon>
        <taxon>Lepidoptera</taxon>
        <taxon>Glossata</taxon>
        <taxon>Ditrysia</taxon>
        <taxon>Pyraloidea</taxon>
        <taxon>Pyralidae</taxon>
        <taxon>Galleriinae</taxon>
        <taxon>Galleria</taxon>
    </lineage>
</organism>
<dbReference type="Proteomes" id="UP001652740">
    <property type="component" value="Unplaced"/>
</dbReference>
<dbReference type="SUPFAM" id="SSF52374">
    <property type="entry name" value="Nucleotidylyl transferase"/>
    <property type="match status" value="1"/>
</dbReference>
<dbReference type="GO" id="GO:0006429">
    <property type="term" value="P:leucyl-tRNA aminoacylation"/>
    <property type="evidence" value="ECO:0007669"/>
    <property type="project" value="InterPro"/>
</dbReference>
<dbReference type="InterPro" id="IPR014729">
    <property type="entry name" value="Rossmann-like_a/b/a_fold"/>
</dbReference>
<dbReference type="InterPro" id="IPR013155">
    <property type="entry name" value="M/V/L/I-tRNA-synth_anticd-bd"/>
</dbReference>
<dbReference type="GeneID" id="113518446"/>
<proteinExistence type="inferred from homology"/>
<dbReference type="SUPFAM" id="SSF50677">
    <property type="entry name" value="ValRS/IleRS/LeuRS editing domain"/>
    <property type="match status" value="1"/>
</dbReference>
<evidence type="ECO:0000256" key="2">
    <source>
        <dbReference type="ARBA" id="ARBA00013164"/>
    </source>
</evidence>
<evidence type="ECO:0000256" key="4">
    <source>
        <dbReference type="ARBA" id="ARBA00022741"/>
    </source>
</evidence>
<keyword evidence="6 10" id="KW-0648">Protein biosynthesis</keyword>
<keyword evidence="3 10" id="KW-0436">Ligase</keyword>
<dbReference type="InterPro" id="IPR009080">
    <property type="entry name" value="tRNAsynth_Ia_anticodon-bd"/>
</dbReference>
<evidence type="ECO:0000256" key="5">
    <source>
        <dbReference type="ARBA" id="ARBA00022840"/>
    </source>
</evidence>
<feature type="domain" description="Methionyl/Valyl/Leucyl/Isoleucyl-tRNA synthetase anticodon-binding" evidence="12">
    <location>
        <begin position="726"/>
        <end position="786"/>
    </location>
</feature>
<accession>A0A6J1WTJ3</accession>
<evidence type="ECO:0000256" key="6">
    <source>
        <dbReference type="ARBA" id="ARBA00022917"/>
    </source>
</evidence>
<dbReference type="Pfam" id="PF08264">
    <property type="entry name" value="Anticodon_1"/>
    <property type="match status" value="1"/>
</dbReference>
<evidence type="ECO:0000313" key="14">
    <source>
        <dbReference type="RefSeq" id="XP_026759169.2"/>
    </source>
</evidence>
<gene>
    <name evidence="14" type="primary">LOC113518446</name>
</gene>
<comment type="catalytic activity">
    <reaction evidence="9">
        <text>tRNA(Leu) + L-leucine + ATP = L-leucyl-tRNA(Leu) + AMP + diphosphate</text>
        <dbReference type="Rhea" id="RHEA:11688"/>
        <dbReference type="Rhea" id="RHEA-COMP:9613"/>
        <dbReference type="Rhea" id="RHEA-COMP:9622"/>
        <dbReference type="ChEBI" id="CHEBI:30616"/>
        <dbReference type="ChEBI" id="CHEBI:33019"/>
        <dbReference type="ChEBI" id="CHEBI:57427"/>
        <dbReference type="ChEBI" id="CHEBI:78442"/>
        <dbReference type="ChEBI" id="CHEBI:78494"/>
        <dbReference type="ChEBI" id="CHEBI:456215"/>
        <dbReference type="EC" id="6.1.1.4"/>
    </reaction>
</comment>
<dbReference type="GO" id="GO:0004823">
    <property type="term" value="F:leucine-tRNA ligase activity"/>
    <property type="evidence" value="ECO:0007669"/>
    <property type="project" value="UniProtKB-EC"/>
</dbReference>
<protein>
    <recommendedName>
        <fullName evidence="2">leucine--tRNA ligase</fullName>
        <ecNumber evidence="2">6.1.1.4</ecNumber>
    </recommendedName>
    <alternativeName>
        <fullName evidence="8">Leucyl-tRNA synthetase</fullName>
    </alternativeName>
</protein>
<dbReference type="EC" id="6.1.1.4" evidence="2"/>
<dbReference type="InParanoid" id="A0A6J1WTJ3"/>
<dbReference type="KEGG" id="gmw:113518446"/>
<dbReference type="GO" id="GO:0032543">
    <property type="term" value="P:mitochondrial translation"/>
    <property type="evidence" value="ECO:0007669"/>
    <property type="project" value="TreeGrafter"/>
</dbReference>
<evidence type="ECO:0000256" key="7">
    <source>
        <dbReference type="ARBA" id="ARBA00023146"/>
    </source>
</evidence>
<evidence type="ECO:0000259" key="12">
    <source>
        <dbReference type="Pfam" id="PF08264"/>
    </source>
</evidence>
<dbReference type="InterPro" id="IPR002302">
    <property type="entry name" value="Leu-tRNA-ligase"/>
</dbReference>
<evidence type="ECO:0000256" key="10">
    <source>
        <dbReference type="RuleBase" id="RU363035"/>
    </source>
</evidence>
<dbReference type="SUPFAM" id="SSF47323">
    <property type="entry name" value="Anticodon-binding domain of a subclass of class I aminoacyl-tRNA synthetases"/>
    <property type="match status" value="1"/>
</dbReference>
<feature type="domain" description="Aminoacyl-tRNA synthetase class Ia" evidence="11">
    <location>
        <begin position="394"/>
        <end position="568"/>
    </location>
</feature>
<evidence type="ECO:0000259" key="11">
    <source>
        <dbReference type="Pfam" id="PF00133"/>
    </source>
</evidence>
<dbReference type="InterPro" id="IPR002300">
    <property type="entry name" value="aa-tRNA-synth_Ia"/>
</dbReference>
<dbReference type="GO" id="GO:0005524">
    <property type="term" value="F:ATP binding"/>
    <property type="evidence" value="ECO:0007669"/>
    <property type="project" value="UniProtKB-KW"/>
</dbReference>
<name>A0A6J1WTJ3_GALME</name>
<dbReference type="GO" id="GO:0002161">
    <property type="term" value="F:aminoacyl-tRNA deacylase activity"/>
    <property type="evidence" value="ECO:0007669"/>
    <property type="project" value="InterPro"/>
</dbReference>
<dbReference type="AlphaFoldDB" id="A0A6J1WTJ3"/>
<sequence>MSFIKRIRLGNCAASLPISSLSNRKLSSLGLWQQDICTEIKVKIEKHWSRTVLNNINKDSDKAYYILPMFPYPSGNLHMGHVRVYSISDTIARFHALNGEDVIHPIGWDAFGLPAENAAIERNIAPHKWTNANINSMKQQLLQLGLNFDWSREISTCEPQYYKWTQYIFLKLFEKGMVYQSKAKVNWDPVDKTVLADEQVDDSGHSWRSGAKVESKILTQWFIKTTKYAKKLYDGLNSEYLENWKDIINLQKHWIGECDGIVVSFTMKVGNKVKQFDVWTHEPYRFIHGKFLTMSKNNIIIQEIPIEDTGHLLCYNPITNTELPIYITDEVNYPIGRDVYIASPATNQDDLKLAKSLNISVSKSDKVIDFESDNHKVISIANNKNVGGYFVNSKLKDWLISRQRYWGTPIPIIHCDNCGAVPVPYTELPVKLPCIEFSEYGSQTLTKLNDWVNCKCPKCHSDAKRETDTMDTFVDSSWYYYRFLDPQNEIKPFDKEKLCNKVPVNIYIGGKEHAVLHLYYARFMSYFLHSLGWTPTEEPFKKLLVQGMVMGQSYKLKSSGKYLPPESVEKIGKEYKEKKSGEPVIVQWEKMSKSKYNGENPERLLSKYGCDTTRLLILADVPPATNRNWSDATLPGVLNWQHRLWITIRDFLNYRNNTSLENNLSDEEFMKLESKIWESKNYFIATSTYHFKHTQKLSVGISRLQGLTNTLRNNLPCELISKSQEFEKALACLIIMLAPVMPHFCSELWAGFLSAPNRKSATTNNVINWNKNVFEQKWPKVDDSYKLSFLCKVDGADRCDLKIRATELDNLSQEQALRMMLNQESVSNRIKNEISRTKYELYPGCRAILHIFTKKQQKKPKNETKELAANIQAN</sequence>
<evidence type="ECO:0000256" key="1">
    <source>
        <dbReference type="ARBA" id="ARBA00005594"/>
    </source>
</evidence>